<keyword evidence="3" id="KW-0408">Iron</keyword>
<name>A0A0J8DD38_CLOCY</name>
<dbReference type="Proteomes" id="UP000036756">
    <property type="component" value="Unassembled WGS sequence"/>
</dbReference>
<dbReference type="PATRIC" id="fig|1121307.3.peg.1790"/>
<dbReference type="GO" id="GO:0046872">
    <property type="term" value="F:metal ion binding"/>
    <property type="evidence" value="ECO:0007669"/>
    <property type="project" value="UniProtKB-KW"/>
</dbReference>
<evidence type="ECO:0000313" key="7">
    <source>
        <dbReference type="Proteomes" id="UP000036756"/>
    </source>
</evidence>
<evidence type="ECO:0000256" key="2">
    <source>
        <dbReference type="ARBA" id="ARBA00022723"/>
    </source>
</evidence>
<evidence type="ECO:0000256" key="4">
    <source>
        <dbReference type="ARBA" id="ARBA00023014"/>
    </source>
</evidence>
<accession>A0A0J8DD38</accession>
<protein>
    <submittedName>
        <fullName evidence="6">Aerobic-type carbon monoxide dehydrogenase, small subunit CoxS/CutS</fullName>
        <ecNumber evidence="6">1.2.99.2</ecNumber>
    </submittedName>
</protein>
<reference evidence="6 7" key="1">
    <citation type="submission" date="2015-06" db="EMBL/GenBank/DDBJ databases">
        <title>Draft genome sequence of the purine-degrading Clostridium cylindrosporum HC-1 (DSM 605).</title>
        <authorList>
            <person name="Poehlein A."/>
            <person name="Schiel-Bengelsdorf B."/>
            <person name="Bengelsdorf F."/>
            <person name="Daniel R."/>
            <person name="Duerre P."/>
        </authorList>
    </citation>
    <scope>NUCLEOTIDE SEQUENCE [LARGE SCALE GENOMIC DNA]</scope>
    <source>
        <strain evidence="6 7">DSM 605</strain>
    </source>
</reference>
<dbReference type="RefSeq" id="WP_048570256.1">
    <property type="nucleotide sequence ID" value="NZ_LFVU01000024.1"/>
</dbReference>
<organism evidence="6 7">
    <name type="scientific">Clostridium cylindrosporum DSM 605</name>
    <dbReference type="NCBI Taxonomy" id="1121307"/>
    <lineage>
        <taxon>Bacteria</taxon>
        <taxon>Bacillati</taxon>
        <taxon>Bacillota</taxon>
        <taxon>Clostridia</taxon>
        <taxon>Eubacteriales</taxon>
        <taxon>Clostridiaceae</taxon>
        <taxon>Clostridium</taxon>
    </lineage>
</organism>
<dbReference type="InterPro" id="IPR001041">
    <property type="entry name" value="2Fe-2S_ferredoxin-type"/>
</dbReference>
<dbReference type="PANTHER" id="PTHR44379:SF8">
    <property type="entry name" value="XANTHINE DEHYDROGENASE IRON-SULFUR-BINDING SUBUNIT XDHC-RELATED"/>
    <property type="match status" value="1"/>
</dbReference>
<evidence type="ECO:0000259" key="5">
    <source>
        <dbReference type="PROSITE" id="PS51085"/>
    </source>
</evidence>
<dbReference type="EC" id="1.2.99.2" evidence="6"/>
<evidence type="ECO:0000256" key="3">
    <source>
        <dbReference type="ARBA" id="ARBA00023004"/>
    </source>
</evidence>
<evidence type="ECO:0000256" key="1">
    <source>
        <dbReference type="ARBA" id="ARBA00022714"/>
    </source>
</evidence>
<keyword evidence="4" id="KW-0411">Iron-sulfur</keyword>
<dbReference type="GO" id="GO:0051537">
    <property type="term" value="F:2 iron, 2 sulfur cluster binding"/>
    <property type="evidence" value="ECO:0007669"/>
    <property type="project" value="UniProtKB-KW"/>
</dbReference>
<keyword evidence="6" id="KW-0560">Oxidoreductase</keyword>
<keyword evidence="7" id="KW-1185">Reference proteome</keyword>
<dbReference type="Pfam" id="PF00111">
    <property type="entry name" value="Fer2"/>
    <property type="match status" value="1"/>
</dbReference>
<dbReference type="SUPFAM" id="SSF54292">
    <property type="entry name" value="2Fe-2S ferredoxin-like"/>
    <property type="match status" value="1"/>
</dbReference>
<dbReference type="Gene3D" id="3.10.20.30">
    <property type="match status" value="1"/>
</dbReference>
<proteinExistence type="predicted"/>
<comment type="caution">
    <text evidence="6">The sequence shown here is derived from an EMBL/GenBank/DDBJ whole genome shotgun (WGS) entry which is preliminary data.</text>
</comment>
<dbReference type="STRING" id="1121307.CLCY_4c01360"/>
<dbReference type="Gene3D" id="1.10.150.120">
    <property type="entry name" value="[2Fe-2S]-binding domain"/>
    <property type="match status" value="1"/>
</dbReference>
<feature type="domain" description="2Fe-2S ferredoxin-type" evidence="5">
    <location>
        <begin position="1"/>
        <end position="78"/>
    </location>
</feature>
<dbReference type="GO" id="GO:0016491">
    <property type="term" value="F:oxidoreductase activity"/>
    <property type="evidence" value="ECO:0007669"/>
    <property type="project" value="UniProtKB-KW"/>
</dbReference>
<dbReference type="PROSITE" id="PS51085">
    <property type="entry name" value="2FE2S_FER_2"/>
    <property type="match status" value="1"/>
</dbReference>
<dbReference type="Pfam" id="PF01799">
    <property type="entry name" value="Fer2_2"/>
    <property type="match status" value="1"/>
</dbReference>
<gene>
    <name evidence="6" type="ORF">CLCY_4c01360</name>
</gene>
<keyword evidence="1" id="KW-0001">2Fe-2S</keyword>
<dbReference type="InterPro" id="IPR012675">
    <property type="entry name" value="Beta-grasp_dom_sf"/>
</dbReference>
<dbReference type="InterPro" id="IPR051452">
    <property type="entry name" value="Diverse_Oxidoreductases"/>
</dbReference>
<dbReference type="PANTHER" id="PTHR44379">
    <property type="entry name" value="OXIDOREDUCTASE WITH IRON-SULFUR SUBUNIT"/>
    <property type="match status" value="1"/>
</dbReference>
<dbReference type="AlphaFoldDB" id="A0A0J8DD38"/>
<keyword evidence="2" id="KW-0479">Metal-binding</keyword>
<dbReference type="OrthoDB" id="9796880at2"/>
<dbReference type="SUPFAM" id="SSF47741">
    <property type="entry name" value="CO dehydrogenase ISP C-domain like"/>
    <property type="match status" value="1"/>
</dbReference>
<sequence>MTGTININGKDVVVEYEADDKLLELLRKLGYASVRRGCETLSCSVCTILVNDVPVNSCAVHVARVVGGGQKVTTVEGVPEEAKKVAEAMAEVGVDQCGYCAPGFVMTVLGIEKQIENPTDEKIVKYLRGNLCRCSGYVSQLRAIKKYLGMEG</sequence>
<dbReference type="InterPro" id="IPR002888">
    <property type="entry name" value="2Fe-2S-bd"/>
</dbReference>
<dbReference type="InterPro" id="IPR036884">
    <property type="entry name" value="2Fe-2S-bd_dom_sf"/>
</dbReference>
<evidence type="ECO:0000313" key="6">
    <source>
        <dbReference type="EMBL" id="KMT22163.1"/>
    </source>
</evidence>
<dbReference type="CDD" id="cd00207">
    <property type="entry name" value="fer2"/>
    <property type="match status" value="1"/>
</dbReference>
<dbReference type="InterPro" id="IPR036010">
    <property type="entry name" value="2Fe-2S_ferredoxin-like_sf"/>
</dbReference>
<dbReference type="EMBL" id="LFVU01000024">
    <property type="protein sequence ID" value="KMT22163.1"/>
    <property type="molecule type" value="Genomic_DNA"/>
</dbReference>